<gene>
    <name evidence="2" type="primary">phbC</name>
    <name evidence="2" type="ORF">HH1059_02520</name>
</gene>
<dbReference type="Pfam" id="PF00561">
    <property type="entry name" value="Abhydrolase_1"/>
    <property type="match status" value="1"/>
</dbReference>
<protein>
    <submittedName>
        <fullName evidence="2">Polyhydroxyalkanoic acid synthase</fullName>
    </submittedName>
</protein>
<feature type="domain" description="AB hydrolase-1" evidence="1">
    <location>
        <begin position="84"/>
        <end position="330"/>
    </location>
</feature>
<sequence length="353" mass="39399">MIAPDQAQQEIQAWHQRLIRALEQAHEAQAKDTASAGASTPDQRITIGNRLQLRVFTPEQERSTPVLIIYSMVNRPSILDLTAQRSWLRPLLEAGHPVYLTDWQEPCGADRFLSLDDHLEHSIGGAAQCVRDRHAGHPPNILGICQGGTLALCLASTHAHLVNRIVNLVTPVDFHTPGDQLSRLVQQIDFERIINTLGNVSAHWLNAVFIALKPYRLLGQRYLDFPEIADNPQAVEDFVRLERWMYDSPNQPARALAQFATDFYQRNALTQGTLRLCGKTIELDKVSCPILNIYAEHDHLVPPAAAQALGKHIASANYQEICFAGGHLGVFISRRAQSELVPQALSWFAATRK</sequence>
<dbReference type="InterPro" id="IPR051321">
    <property type="entry name" value="PHA/PHB_synthase"/>
</dbReference>
<dbReference type="PANTHER" id="PTHR36837:SF2">
    <property type="entry name" value="POLY(3-HYDROXYALKANOATE) POLYMERASE SUBUNIT PHAC"/>
    <property type="match status" value="1"/>
</dbReference>
<dbReference type="Proteomes" id="UP000218890">
    <property type="component" value="Chromosome"/>
</dbReference>
<name>A0A0X8X8J1_HALHR</name>
<dbReference type="AlphaFoldDB" id="A0A0X8X8J1"/>
<accession>A0A0X8X8J1</accession>
<reference evidence="2" key="1">
    <citation type="submission" date="2016-02" db="EMBL/GenBank/DDBJ databases">
        <title>Halorhodospira halochloris DSM-1059 complete genome, version 2.</title>
        <authorList>
            <person name="Tsukatani Y."/>
        </authorList>
    </citation>
    <scope>NUCLEOTIDE SEQUENCE</scope>
    <source>
        <strain evidence="2">DSM 1059</strain>
    </source>
</reference>
<dbReference type="EMBL" id="AP017372">
    <property type="protein sequence ID" value="BAU56928.1"/>
    <property type="molecule type" value="Genomic_DNA"/>
</dbReference>
<dbReference type="RefSeq" id="WP_096407394.1">
    <property type="nucleotide sequence ID" value="NZ_AP017372.2"/>
</dbReference>
<organism evidence="2 3">
    <name type="scientific">Halorhodospira halochloris</name>
    <name type="common">Ectothiorhodospira halochloris</name>
    <dbReference type="NCBI Taxonomy" id="1052"/>
    <lineage>
        <taxon>Bacteria</taxon>
        <taxon>Pseudomonadati</taxon>
        <taxon>Pseudomonadota</taxon>
        <taxon>Gammaproteobacteria</taxon>
        <taxon>Chromatiales</taxon>
        <taxon>Ectothiorhodospiraceae</taxon>
        <taxon>Halorhodospira</taxon>
    </lineage>
</organism>
<dbReference type="KEGG" id="hhk:HH1059_02520"/>
<evidence type="ECO:0000313" key="3">
    <source>
        <dbReference type="Proteomes" id="UP000218890"/>
    </source>
</evidence>
<dbReference type="Gene3D" id="3.40.50.1820">
    <property type="entry name" value="alpha/beta hydrolase"/>
    <property type="match status" value="1"/>
</dbReference>
<proteinExistence type="predicted"/>
<keyword evidence="3" id="KW-1185">Reference proteome</keyword>
<evidence type="ECO:0000313" key="2">
    <source>
        <dbReference type="EMBL" id="BAU56928.1"/>
    </source>
</evidence>
<dbReference type="SUPFAM" id="SSF53474">
    <property type="entry name" value="alpha/beta-Hydrolases"/>
    <property type="match status" value="1"/>
</dbReference>
<dbReference type="InterPro" id="IPR000073">
    <property type="entry name" value="AB_hydrolase_1"/>
</dbReference>
<dbReference type="PANTHER" id="PTHR36837">
    <property type="entry name" value="POLY(3-HYDROXYALKANOATE) POLYMERASE SUBUNIT PHAC"/>
    <property type="match status" value="1"/>
</dbReference>
<dbReference type="InterPro" id="IPR029058">
    <property type="entry name" value="AB_hydrolase_fold"/>
</dbReference>
<dbReference type="OrthoDB" id="9767934at2"/>
<evidence type="ECO:0000259" key="1">
    <source>
        <dbReference type="Pfam" id="PF00561"/>
    </source>
</evidence>